<dbReference type="AlphaFoldDB" id="A0A934R7P3"/>
<dbReference type="InterPro" id="IPR011444">
    <property type="entry name" value="DUF1549"/>
</dbReference>
<dbReference type="EMBL" id="JAENIK010000011">
    <property type="protein sequence ID" value="MBK1816745.1"/>
    <property type="molecule type" value="Genomic_DNA"/>
</dbReference>
<keyword evidence="2 4" id="KW-0479">Metal-binding</keyword>
<protein>
    <submittedName>
        <fullName evidence="6">PSD1 domain-containing protein</fullName>
    </submittedName>
</protein>
<dbReference type="GO" id="GO:0020037">
    <property type="term" value="F:heme binding"/>
    <property type="evidence" value="ECO:0007669"/>
    <property type="project" value="InterPro"/>
</dbReference>
<gene>
    <name evidence="6" type="ORF">JIN84_14055</name>
</gene>
<evidence type="ECO:0000256" key="1">
    <source>
        <dbReference type="ARBA" id="ARBA00022617"/>
    </source>
</evidence>
<proteinExistence type="predicted"/>
<evidence type="ECO:0000256" key="4">
    <source>
        <dbReference type="PROSITE-ProRule" id="PRU00433"/>
    </source>
</evidence>
<organism evidence="6 7">
    <name type="scientific">Luteolibacter yonseiensis</name>
    <dbReference type="NCBI Taxonomy" id="1144680"/>
    <lineage>
        <taxon>Bacteria</taxon>
        <taxon>Pseudomonadati</taxon>
        <taxon>Verrucomicrobiota</taxon>
        <taxon>Verrucomicrobiia</taxon>
        <taxon>Verrucomicrobiales</taxon>
        <taxon>Verrucomicrobiaceae</taxon>
        <taxon>Luteolibacter</taxon>
    </lineage>
</organism>
<dbReference type="Pfam" id="PF07587">
    <property type="entry name" value="PSD1"/>
    <property type="match status" value="1"/>
</dbReference>
<dbReference type="Pfam" id="PF07635">
    <property type="entry name" value="PSCyt1"/>
    <property type="match status" value="1"/>
</dbReference>
<name>A0A934R7P3_9BACT</name>
<feature type="domain" description="Cytochrome c" evidence="5">
    <location>
        <begin position="20"/>
        <end position="113"/>
    </location>
</feature>
<dbReference type="InterPro" id="IPR009056">
    <property type="entry name" value="Cyt_c-like_dom"/>
</dbReference>
<keyword evidence="1 4" id="KW-0349">Heme</keyword>
<keyword evidence="7" id="KW-1185">Reference proteome</keyword>
<evidence type="ECO:0000259" key="5">
    <source>
        <dbReference type="PROSITE" id="PS51007"/>
    </source>
</evidence>
<dbReference type="PANTHER" id="PTHR35889">
    <property type="entry name" value="CYCLOINULO-OLIGOSACCHARIDE FRUCTANOTRANSFERASE-RELATED"/>
    <property type="match status" value="1"/>
</dbReference>
<dbReference type="Pfam" id="PF07583">
    <property type="entry name" value="PSCyt2"/>
    <property type="match status" value="1"/>
</dbReference>
<evidence type="ECO:0000256" key="2">
    <source>
        <dbReference type="ARBA" id="ARBA00022723"/>
    </source>
</evidence>
<evidence type="ECO:0000313" key="7">
    <source>
        <dbReference type="Proteomes" id="UP000600139"/>
    </source>
</evidence>
<sequence length="951" mass="106226">MIPRCLIPLLALATVHAEVDFARDVQPIFNAHCVSCHGGVKEAGEVSFIYRDKVLGKGESGAPVVVPGNPDASEMIKRIISKDPDEVMPKPEHGPPLPAAEIEILRQWVKEGAKWSEHWSFVKPQRHPAPSVSDTEWCRNSIDPFIMARLDSEKLKPSTEADRASLLRRASLDLIGLPPSPEEVKTFEADPSPDAYEKQVDRLLASPAFGERWASVWMDLARYADSEGLGLDRRREVWKFRDWLIEAYNNDMPFDQFTTEQLAGDLLPNPTLDQQIATTFQRLTQSNEEGGTDDEEFRVAAVLDRTNTTWEVWQGQTFGCVQCHSHPYDPIQHEEYYKFAEFFNQTRDSDLSEDLPAIKVPLDRARHSEAGQLAHTISQAESDLHDIHGRLAASTRWKPVDDLEASGKGTKLNMIRQDGYAEFRTEGNVASNSTHLLTFPSDHSAITALRIELLPLDEAQARLTPEWGSFLKKIEISILPENGPARPVPLARLIGDEEHPLFDPEASLHGKQGWGPYSKIDRPRWCVVIPQEPITAGTNERIQVSLANGGTIISSFPMVSKRGRLATTGDQTWSELLTRDDVSRLRDTIAGSNKTLAAIPSTSVPVMRELEPAARRQTHVFVRGNWLDKGEAVTKADVPAVFPRLPEGAPANRLGLARWITSTDNPLTARVAVNRFWLELFGTGIVETAEDFGSSGVKPSHPALLDDLAVRFQTDYRWSVKRLLREIVTSATYRQSSVIRPGMAERDQSNRLLARGPRQRLTAEMARDNALVVSGLLVSQNYGSPAFPPLPPGVWKPFVNDTWDTPAEGDPGRYRRSVYTYWKRSIPYPTFSTFDAPSRELCNKRRIVSNTPLQALTMLNDPAFDECSRALARHMRDLPATGIREKIAAGYRRSTSLEATPGRLDQLEKLYETLVGRFKTTPDPKAGNNPESAAYNVVASVLMNIDEALVR</sequence>
<keyword evidence="3 4" id="KW-0408">Iron</keyword>
<dbReference type="InterPro" id="IPR022655">
    <property type="entry name" value="DUF1553"/>
</dbReference>
<dbReference type="PROSITE" id="PS51007">
    <property type="entry name" value="CYTC"/>
    <property type="match status" value="1"/>
</dbReference>
<dbReference type="GO" id="GO:0046872">
    <property type="term" value="F:metal ion binding"/>
    <property type="evidence" value="ECO:0007669"/>
    <property type="project" value="UniProtKB-KW"/>
</dbReference>
<dbReference type="RefSeq" id="WP_200351671.1">
    <property type="nucleotide sequence ID" value="NZ_BAABHZ010000006.1"/>
</dbReference>
<dbReference type="SUPFAM" id="SSF46626">
    <property type="entry name" value="Cytochrome c"/>
    <property type="match status" value="1"/>
</dbReference>
<comment type="caution">
    <text evidence="6">The sequence shown here is derived from an EMBL/GenBank/DDBJ whole genome shotgun (WGS) entry which is preliminary data.</text>
</comment>
<accession>A0A934R7P3</accession>
<dbReference type="Proteomes" id="UP000600139">
    <property type="component" value="Unassembled WGS sequence"/>
</dbReference>
<dbReference type="GO" id="GO:0009055">
    <property type="term" value="F:electron transfer activity"/>
    <property type="evidence" value="ECO:0007669"/>
    <property type="project" value="InterPro"/>
</dbReference>
<dbReference type="PANTHER" id="PTHR35889:SF3">
    <property type="entry name" value="F-BOX DOMAIN-CONTAINING PROTEIN"/>
    <property type="match status" value="1"/>
</dbReference>
<dbReference type="InterPro" id="IPR036909">
    <property type="entry name" value="Cyt_c-like_dom_sf"/>
</dbReference>
<evidence type="ECO:0000256" key="3">
    <source>
        <dbReference type="ARBA" id="ARBA00023004"/>
    </source>
</evidence>
<evidence type="ECO:0000313" key="6">
    <source>
        <dbReference type="EMBL" id="MBK1816745.1"/>
    </source>
</evidence>
<dbReference type="InterPro" id="IPR011429">
    <property type="entry name" value="Cyt_c_Planctomycete-type"/>
</dbReference>
<reference evidence="6" key="1">
    <citation type="submission" date="2021-01" db="EMBL/GenBank/DDBJ databases">
        <title>Modified the classification status of verrucomicrobia.</title>
        <authorList>
            <person name="Feng X."/>
        </authorList>
    </citation>
    <scope>NUCLEOTIDE SEQUENCE</scope>
    <source>
        <strain evidence="6">JCM 18052</strain>
    </source>
</reference>